<reference evidence="7" key="1">
    <citation type="journal article" date="2013" name="Sci. Rep.">
        <title>Metagenomics uncovers a new group of low GC and ultra-small marine Actinobacteria.</title>
        <authorList>
            <person name="Ghai R."/>
            <person name="Mizuno C.M."/>
            <person name="Picazo A."/>
            <person name="Camacho A."/>
            <person name="Rodriguez-Valera F."/>
        </authorList>
    </citation>
    <scope>NUCLEOTIDE SEQUENCE</scope>
</reference>
<feature type="transmembrane region" description="Helical" evidence="6">
    <location>
        <begin position="66"/>
        <end position="84"/>
    </location>
</feature>
<dbReference type="GO" id="GO:0033228">
    <property type="term" value="P:cysteine export across plasma membrane"/>
    <property type="evidence" value="ECO:0007669"/>
    <property type="project" value="TreeGrafter"/>
</dbReference>
<feature type="transmembrane region" description="Helical" evidence="6">
    <location>
        <begin position="38"/>
        <end position="60"/>
    </location>
</feature>
<comment type="subcellular location">
    <subcellularLocation>
        <location evidence="1">Cell membrane</location>
        <topology evidence="1">Multi-pass membrane protein</topology>
    </subcellularLocation>
</comment>
<accession>S5DKC8</accession>
<protein>
    <submittedName>
        <fullName evidence="7">Putative threonine efflux protein</fullName>
    </submittedName>
</protein>
<feature type="transmembrane region" description="Helical" evidence="6">
    <location>
        <begin position="105"/>
        <end position="128"/>
    </location>
</feature>
<evidence type="ECO:0000256" key="4">
    <source>
        <dbReference type="ARBA" id="ARBA00022989"/>
    </source>
</evidence>
<proteinExistence type="predicted"/>
<evidence type="ECO:0000256" key="2">
    <source>
        <dbReference type="ARBA" id="ARBA00022475"/>
    </source>
</evidence>
<feature type="transmembrane region" description="Helical" evidence="6">
    <location>
        <begin position="134"/>
        <end position="154"/>
    </location>
</feature>
<dbReference type="Pfam" id="PF01810">
    <property type="entry name" value="LysE"/>
    <property type="match status" value="1"/>
</dbReference>
<keyword evidence="3 6" id="KW-0812">Transmembrane</keyword>
<dbReference type="InterPro" id="IPR001123">
    <property type="entry name" value="LeuE-type"/>
</dbReference>
<dbReference type="PANTHER" id="PTHR30086:SF20">
    <property type="entry name" value="ARGININE EXPORTER PROTEIN ARGO-RELATED"/>
    <property type="match status" value="1"/>
</dbReference>
<evidence type="ECO:0000256" key="6">
    <source>
        <dbReference type="SAM" id="Phobius"/>
    </source>
</evidence>
<dbReference type="AlphaFoldDB" id="S5DKC8"/>
<evidence type="ECO:0000256" key="3">
    <source>
        <dbReference type="ARBA" id="ARBA00022692"/>
    </source>
</evidence>
<feature type="transmembrane region" description="Helical" evidence="6">
    <location>
        <begin position="166"/>
        <end position="182"/>
    </location>
</feature>
<evidence type="ECO:0000256" key="1">
    <source>
        <dbReference type="ARBA" id="ARBA00004651"/>
    </source>
</evidence>
<dbReference type="EMBL" id="KC811128">
    <property type="protein sequence ID" value="AGQ19286.1"/>
    <property type="molecule type" value="Genomic_DNA"/>
</dbReference>
<organism evidence="7">
    <name type="scientific">Candidatus Actinomarina minuta</name>
    <dbReference type="NCBI Taxonomy" id="1389454"/>
    <lineage>
        <taxon>Bacteria</taxon>
        <taxon>Bacillati</taxon>
        <taxon>Actinomycetota</taxon>
        <taxon>Actinomycetes</taxon>
        <taxon>Candidatus Actinomarinidae</taxon>
        <taxon>Candidatus Actinomarinales</taxon>
        <taxon>Candidatus Actinomarineae</taxon>
        <taxon>Candidatus Actinomarinaceae</taxon>
        <taxon>Candidatus Actinomarina</taxon>
    </lineage>
</organism>
<keyword evidence="2" id="KW-1003">Cell membrane</keyword>
<sequence length="183" mass="20463">MVEFGIFAFVTSITPGPNNSMLMASGIRFGRKRSLPHFFGIWLGFNFLFFLGGNLLSYVPEIIFKYLQYAGYIVILYIAYRVAITKTTIKEGSSEDKPFTFLQAALFQWVNPKGVVMAVSGLTAFQIPHLQANLIYLLVGGPCVITWLFLGESLQNFLIGNQKLERIVYVILALSMVASLFLA</sequence>
<dbReference type="PANTHER" id="PTHR30086">
    <property type="entry name" value="ARGININE EXPORTER PROTEIN ARGO"/>
    <property type="match status" value="1"/>
</dbReference>
<evidence type="ECO:0000256" key="5">
    <source>
        <dbReference type="ARBA" id="ARBA00023136"/>
    </source>
</evidence>
<name>S5DKC8_9ACTN</name>
<keyword evidence="4 6" id="KW-1133">Transmembrane helix</keyword>
<dbReference type="GO" id="GO:0005886">
    <property type="term" value="C:plasma membrane"/>
    <property type="evidence" value="ECO:0007669"/>
    <property type="project" value="UniProtKB-SubCell"/>
</dbReference>
<evidence type="ECO:0000313" key="7">
    <source>
        <dbReference type="EMBL" id="AGQ19286.1"/>
    </source>
</evidence>
<keyword evidence="5 6" id="KW-0472">Membrane</keyword>
<dbReference type="GO" id="GO:0015171">
    <property type="term" value="F:amino acid transmembrane transporter activity"/>
    <property type="evidence" value="ECO:0007669"/>
    <property type="project" value="TreeGrafter"/>
</dbReference>